<accession>A4C3M4</accession>
<keyword evidence="1" id="KW-0472">Membrane</keyword>
<evidence type="ECO:0000313" key="2">
    <source>
        <dbReference type="EMBL" id="EAR30156.1"/>
    </source>
</evidence>
<dbReference type="HOGENOM" id="CLU_3204247_0_0_6"/>
<dbReference type="STRING" id="87626.PTD2_01266"/>
<protein>
    <submittedName>
        <fullName evidence="2">Uncharacterized protein</fullName>
    </submittedName>
</protein>
<evidence type="ECO:0000313" key="3">
    <source>
        <dbReference type="Proteomes" id="UP000006201"/>
    </source>
</evidence>
<feature type="transmembrane region" description="Helical" evidence="1">
    <location>
        <begin position="22"/>
        <end position="41"/>
    </location>
</feature>
<sequence>MVGASLLAKASAARPLFVGRALADSYLTALLVFISTTAFKLKTAF</sequence>
<dbReference type="EMBL" id="AAOH01000001">
    <property type="protein sequence ID" value="EAR30156.1"/>
    <property type="molecule type" value="Genomic_DNA"/>
</dbReference>
<organism evidence="2 3">
    <name type="scientific">Pseudoalteromonas tunicata D2</name>
    <dbReference type="NCBI Taxonomy" id="87626"/>
    <lineage>
        <taxon>Bacteria</taxon>
        <taxon>Pseudomonadati</taxon>
        <taxon>Pseudomonadota</taxon>
        <taxon>Gammaproteobacteria</taxon>
        <taxon>Alteromonadales</taxon>
        <taxon>Pseudoalteromonadaceae</taxon>
        <taxon>Pseudoalteromonas</taxon>
    </lineage>
</organism>
<name>A4C3M4_9GAMM</name>
<keyword evidence="3" id="KW-1185">Reference proteome</keyword>
<proteinExistence type="predicted"/>
<dbReference type="AlphaFoldDB" id="A4C3M4"/>
<evidence type="ECO:0000256" key="1">
    <source>
        <dbReference type="SAM" id="Phobius"/>
    </source>
</evidence>
<keyword evidence="1" id="KW-0812">Transmembrane</keyword>
<keyword evidence="1" id="KW-1133">Transmembrane helix</keyword>
<reference evidence="2 3" key="1">
    <citation type="submission" date="2006-02" db="EMBL/GenBank/DDBJ databases">
        <authorList>
            <person name="Moran M.A."/>
            <person name="Kjelleberg S."/>
            <person name="Egan S."/>
            <person name="Saunders N."/>
            <person name="Thomas T."/>
            <person name="Ferriera S."/>
            <person name="Johnson J."/>
            <person name="Kravitz S."/>
            <person name="Halpern A."/>
            <person name="Remington K."/>
            <person name="Beeson K."/>
            <person name="Tran B."/>
            <person name="Rogers Y.-H."/>
            <person name="Friedman R."/>
            <person name="Venter J.C."/>
        </authorList>
    </citation>
    <scope>NUCLEOTIDE SEQUENCE [LARGE SCALE GENOMIC DNA]</scope>
    <source>
        <strain evidence="2 3">D2</strain>
    </source>
</reference>
<gene>
    <name evidence="2" type="ORF">PTD2_01266</name>
</gene>
<comment type="caution">
    <text evidence="2">The sequence shown here is derived from an EMBL/GenBank/DDBJ whole genome shotgun (WGS) entry which is preliminary data.</text>
</comment>
<dbReference type="Proteomes" id="UP000006201">
    <property type="component" value="Unassembled WGS sequence"/>
</dbReference>